<evidence type="ECO:0000256" key="5">
    <source>
        <dbReference type="ARBA" id="ARBA00022777"/>
    </source>
</evidence>
<proteinExistence type="predicted"/>
<evidence type="ECO:0000313" key="11">
    <source>
        <dbReference type="Proteomes" id="UP000029644"/>
    </source>
</evidence>
<dbReference type="Gene3D" id="3.30.450.20">
    <property type="entry name" value="PAS domain"/>
    <property type="match status" value="1"/>
</dbReference>
<reference evidence="10 12" key="2">
    <citation type="submission" date="2019-03" db="EMBL/GenBank/DDBJ databases">
        <title>Genomic Encyclopedia of Type Strains, Phase III (KMG-III): the genomes of soil and plant-associated and newly described type strains.</title>
        <authorList>
            <person name="Whitman W."/>
        </authorList>
    </citation>
    <scope>NUCLEOTIDE SEQUENCE [LARGE SCALE GENOMIC DNA]</scope>
    <source>
        <strain evidence="10 12">CECT 8301</strain>
    </source>
</reference>
<dbReference type="EMBL" id="SORL01000013">
    <property type="protein sequence ID" value="TDY59988.1"/>
    <property type="molecule type" value="Genomic_DNA"/>
</dbReference>
<dbReference type="SUPFAM" id="SSF55785">
    <property type="entry name" value="PYP-like sensor domain (PAS domain)"/>
    <property type="match status" value="1"/>
</dbReference>
<evidence type="ECO:0000313" key="12">
    <source>
        <dbReference type="Proteomes" id="UP000294824"/>
    </source>
</evidence>
<dbReference type="SMART" id="SM00086">
    <property type="entry name" value="PAC"/>
    <property type="match status" value="1"/>
</dbReference>
<dbReference type="InterPro" id="IPR001610">
    <property type="entry name" value="PAC"/>
</dbReference>
<dbReference type="SMART" id="SM00387">
    <property type="entry name" value="HATPase_c"/>
    <property type="match status" value="1"/>
</dbReference>
<evidence type="ECO:0000259" key="8">
    <source>
        <dbReference type="PROSITE" id="PS50113"/>
    </source>
</evidence>
<keyword evidence="12" id="KW-1185">Reference proteome</keyword>
<dbReference type="SUPFAM" id="SSF55874">
    <property type="entry name" value="ATPase domain of HSP90 chaperone/DNA topoisomerase II/histidine kinase"/>
    <property type="match status" value="1"/>
</dbReference>
<dbReference type="Pfam" id="PF02518">
    <property type="entry name" value="HATPase_c"/>
    <property type="match status" value="1"/>
</dbReference>
<feature type="domain" description="Histidine kinase" evidence="6">
    <location>
        <begin position="151"/>
        <end position="366"/>
    </location>
</feature>
<accession>A0A090VFK0</accession>
<sequence>MAISFSRHKLFENIFNYAMGGLAIVGMRGEWIKVNDSIVKYLGYSKEELYTKTFQDITHKEDLNKDLGAMRALLRGDISNYTIEKRYFHKNGSIVWVRLSVSLVRDDKDEPEYFISEIHDISQQKSDQEELKILLDLSKEQNNRLSNFADIVTHNLRTHTSNLDTLVGFILAEEGTVNACKSENFEYLKKSIKNLNDTVSHLSEVAKIKSMNKEEIKSLNLHEYCNKAIYNVSGLAKNIKCKIENNVDPQHSVLAIPAFLDSIILNFLTNALKYSAKDRVAEVFLCSEINEDFIVITFKDNGLGIDMKTHGDQLFKMYKTFHKHKDARGVGLFITKNHIESLGGKIDVKSELGKGTEFSVSLKKAV</sequence>
<evidence type="ECO:0000256" key="1">
    <source>
        <dbReference type="ARBA" id="ARBA00000085"/>
    </source>
</evidence>
<comment type="catalytic activity">
    <reaction evidence="1">
        <text>ATP + protein L-histidine = ADP + protein N-phospho-L-histidine.</text>
        <dbReference type="EC" id="2.7.13.3"/>
    </reaction>
</comment>
<protein>
    <recommendedName>
        <fullName evidence="2">histidine kinase</fullName>
        <ecNumber evidence="2">2.7.13.3</ecNumber>
    </recommendedName>
</protein>
<dbReference type="Proteomes" id="UP000029644">
    <property type="component" value="Unassembled WGS sequence"/>
</dbReference>
<keyword evidence="5" id="KW-0418">Kinase</keyword>
<dbReference type="PANTHER" id="PTHR43304">
    <property type="entry name" value="PHYTOCHROME-LIKE PROTEIN CPH1"/>
    <property type="match status" value="1"/>
</dbReference>
<dbReference type="PANTHER" id="PTHR43304:SF1">
    <property type="entry name" value="PAC DOMAIN-CONTAINING PROTEIN"/>
    <property type="match status" value="1"/>
</dbReference>
<feature type="domain" description="PAC" evidence="8">
    <location>
        <begin position="81"/>
        <end position="133"/>
    </location>
</feature>
<dbReference type="InterPro" id="IPR000014">
    <property type="entry name" value="PAS"/>
</dbReference>
<keyword evidence="3" id="KW-0597">Phosphoprotein</keyword>
<evidence type="ECO:0000313" key="10">
    <source>
        <dbReference type="EMBL" id="TDY59988.1"/>
    </source>
</evidence>
<dbReference type="Gene3D" id="3.30.565.10">
    <property type="entry name" value="Histidine kinase-like ATPase, C-terminal domain"/>
    <property type="match status" value="1"/>
</dbReference>
<reference evidence="9 11" key="1">
    <citation type="journal article" date="2014" name="Genome Announc.">
        <title>Draft Genome Sequences of Marine Flavobacterium Algibacter lectus Strains SS8 and NR4.</title>
        <authorList>
            <person name="Takatani N."/>
            <person name="Nakanishi M."/>
            <person name="Meirelles P."/>
            <person name="Mino S."/>
            <person name="Suda W."/>
            <person name="Oshima K."/>
            <person name="Hattori M."/>
            <person name="Ohkuma M."/>
            <person name="Hosokawa M."/>
            <person name="Miyashita K."/>
            <person name="Thompson F.L."/>
            <person name="Niwa A."/>
            <person name="Sawabe T."/>
            <person name="Sawabe T."/>
        </authorList>
    </citation>
    <scope>NUCLEOTIDE SEQUENCE [LARGE SCALE GENOMIC DNA]</scope>
    <source>
        <strain evidence="9 11">JCM 19300</strain>
    </source>
</reference>
<accession>A0A4R8M5C1</accession>
<dbReference type="EC" id="2.7.13.3" evidence="2"/>
<dbReference type="CDD" id="cd00130">
    <property type="entry name" value="PAS"/>
    <property type="match status" value="1"/>
</dbReference>
<dbReference type="Pfam" id="PF08447">
    <property type="entry name" value="PAS_3"/>
    <property type="match status" value="1"/>
</dbReference>
<dbReference type="InterPro" id="IPR004358">
    <property type="entry name" value="Sig_transdc_His_kin-like_C"/>
</dbReference>
<comment type="caution">
    <text evidence="9">The sequence shown here is derived from an EMBL/GenBank/DDBJ whole genome shotgun (WGS) entry which is preliminary data.</text>
</comment>
<dbReference type="InterPro" id="IPR035965">
    <property type="entry name" value="PAS-like_dom_sf"/>
</dbReference>
<dbReference type="InterPro" id="IPR000700">
    <property type="entry name" value="PAS-assoc_C"/>
</dbReference>
<evidence type="ECO:0000259" key="7">
    <source>
        <dbReference type="PROSITE" id="PS50112"/>
    </source>
</evidence>
<dbReference type="InterPro" id="IPR013655">
    <property type="entry name" value="PAS_fold_3"/>
</dbReference>
<dbReference type="InterPro" id="IPR003594">
    <property type="entry name" value="HATPase_dom"/>
</dbReference>
<evidence type="ECO:0000259" key="6">
    <source>
        <dbReference type="PROSITE" id="PS50109"/>
    </source>
</evidence>
<dbReference type="Proteomes" id="UP000294824">
    <property type="component" value="Unassembled WGS sequence"/>
</dbReference>
<evidence type="ECO:0000256" key="4">
    <source>
        <dbReference type="ARBA" id="ARBA00022679"/>
    </source>
</evidence>
<dbReference type="SMART" id="SM00091">
    <property type="entry name" value="PAS"/>
    <property type="match status" value="1"/>
</dbReference>
<dbReference type="PROSITE" id="PS50113">
    <property type="entry name" value="PAC"/>
    <property type="match status" value="1"/>
</dbReference>
<dbReference type="PROSITE" id="PS50109">
    <property type="entry name" value="HIS_KIN"/>
    <property type="match status" value="1"/>
</dbReference>
<keyword evidence="4" id="KW-0808">Transferase</keyword>
<dbReference type="RefSeq" id="WP_042505266.1">
    <property type="nucleotide sequence ID" value="NZ_BBNQ01000011.1"/>
</dbReference>
<dbReference type="GO" id="GO:0004673">
    <property type="term" value="F:protein histidine kinase activity"/>
    <property type="evidence" value="ECO:0007669"/>
    <property type="project" value="UniProtKB-EC"/>
</dbReference>
<evidence type="ECO:0000256" key="2">
    <source>
        <dbReference type="ARBA" id="ARBA00012438"/>
    </source>
</evidence>
<dbReference type="NCBIfam" id="TIGR00229">
    <property type="entry name" value="sensory_box"/>
    <property type="match status" value="1"/>
</dbReference>
<dbReference type="OrthoDB" id="5522855at2"/>
<evidence type="ECO:0000313" key="9">
    <source>
        <dbReference type="EMBL" id="GAL63491.1"/>
    </source>
</evidence>
<dbReference type="PROSITE" id="PS50112">
    <property type="entry name" value="PAS"/>
    <property type="match status" value="1"/>
</dbReference>
<dbReference type="EMBL" id="BBNQ01000011">
    <property type="protein sequence ID" value="GAL63491.1"/>
    <property type="molecule type" value="Genomic_DNA"/>
</dbReference>
<dbReference type="AlphaFoldDB" id="A0A090VFK0"/>
<evidence type="ECO:0000256" key="3">
    <source>
        <dbReference type="ARBA" id="ARBA00022553"/>
    </source>
</evidence>
<organism evidence="9 11">
    <name type="scientific">Algibacter lectus</name>
    <dbReference type="NCBI Taxonomy" id="221126"/>
    <lineage>
        <taxon>Bacteria</taxon>
        <taxon>Pseudomonadati</taxon>
        <taxon>Bacteroidota</taxon>
        <taxon>Flavobacteriia</taxon>
        <taxon>Flavobacteriales</taxon>
        <taxon>Flavobacteriaceae</taxon>
        <taxon>Algibacter</taxon>
    </lineage>
</organism>
<gene>
    <name evidence="10" type="ORF">DFQ06_3601</name>
    <name evidence="9" type="ORF">JCM19300_1837</name>
</gene>
<dbReference type="InterPro" id="IPR036890">
    <property type="entry name" value="HATPase_C_sf"/>
</dbReference>
<name>A0A090VFK0_9FLAO</name>
<feature type="domain" description="PAS" evidence="7">
    <location>
        <begin position="7"/>
        <end position="77"/>
    </location>
</feature>
<dbReference type="InterPro" id="IPR052162">
    <property type="entry name" value="Sensor_kinase/Photoreceptor"/>
</dbReference>
<dbReference type="InterPro" id="IPR005467">
    <property type="entry name" value="His_kinase_dom"/>
</dbReference>
<dbReference type="PRINTS" id="PR00344">
    <property type="entry name" value="BCTRLSENSOR"/>
</dbReference>